<comment type="caution">
    <text evidence="3">The sequence shown here is derived from an EMBL/GenBank/DDBJ whole genome shotgun (WGS) entry which is preliminary data.</text>
</comment>
<reference evidence="3" key="1">
    <citation type="submission" date="2020-01" db="EMBL/GenBank/DDBJ databases">
        <title>Genome Sequencing of Three Apophysomyces-Like Fungal Strains Confirms a Novel Fungal Genus in the Mucoromycota with divergent Burkholderia-like Endosymbiotic Bacteria.</title>
        <authorList>
            <person name="Stajich J.E."/>
            <person name="Macias A.M."/>
            <person name="Carter-House D."/>
            <person name="Lovett B."/>
            <person name="Kasson L.R."/>
            <person name="Berry K."/>
            <person name="Grigoriev I."/>
            <person name="Chang Y."/>
            <person name="Spatafora J."/>
            <person name="Kasson M.T."/>
        </authorList>
    </citation>
    <scope>NUCLEOTIDE SEQUENCE</scope>
    <source>
        <strain evidence="3">NRRL A-21654</strain>
    </source>
</reference>
<dbReference type="AlphaFoldDB" id="A0A8H7BT31"/>
<gene>
    <name evidence="3" type="ORF">EC973_007081</name>
</gene>
<protein>
    <submittedName>
        <fullName evidence="3">Uncharacterized protein</fullName>
    </submittedName>
</protein>
<feature type="compositionally biased region" description="Basic and acidic residues" evidence="1">
    <location>
        <begin position="235"/>
        <end position="246"/>
    </location>
</feature>
<evidence type="ECO:0000313" key="3">
    <source>
        <dbReference type="EMBL" id="KAF7731976.1"/>
    </source>
</evidence>
<proteinExistence type="predicted"/>
<sequence>MRWSNILFTGAAFFAVATAASIHAHSTERAAGTDTTRNSRLMDVQPSTAADDNLLNGMIKRSPDNEKPNGEVVVPEREPVDGRVLKRAFLMRLLKAKRDLGLQPKVVETEMDANSAMGKVENTLNRHLLEAQQKMDDAGINRVIEDRPKSDGSSTTTTTPNTSGHAGGVKPINQPGAPGKVVPIKSEPQNPPQTPPQTPPETPAQTPAQVPPKTPAQNPAESPAQSPQTTPGDEETPKGLDGKAVDESPDLE</sequence>
<keyword evidence="2" id="KW-0732">Signal</keyword>
<feature type="compositionally biased region" description="Polar residues" evidence="1">
    <location>
        <begin position="33"/>
        <end position="46"/>
    </location>
</feature>
<feature type="compositionally biased region" description="Pro residues" evidence="1">
    <location>
        <begin position="189"/>
        <end position="202"/>
    </location>
</feature>
<keyword evidence="4" id="KW-1185">Reference proteome</keyword>
<evidence type="ECO:0000256" key="1">
    <source>
        <dbReference type="SAM" id="MobiDB-lite"/>
    </source>
</evidence>
<evidence type="ECO:0000256" key="2">
    <source>
        <dbReference type="SAM" id="SignalP"/>
    </source>
</evidence>
<accession>A0A8H7BT31</accession>
<name>A0A8H7BT31_9FUNG</name>
<feature type="region of interest" description="Disordered" evidence="1">
    <location>
        <begin position="144"/>
        <end position="252"/>
    </location>
</feature>
<evidence type="ECO:0000313" key="4">
    <source>
        <dbReference type="Proteomes" id="UP000605846"/>
    </source>
</evidence>
<feature type="region of interest" description="Disordered" evidence="1">
    <location>
        <begin position="27"/>
        <end position="46"/>
    </location>
</feature>
<organism evidence="3 4">
    <name type="scientific">Apophysomyces ossiformis</name>
    <dbReference type="NCBI Taxonomy" id="679940"/>
    <lineage>
        <taxon>Eukaryota</taxon>
        <taxon>Fungi</taxon>
        <taxon>Fungi incertae sedis</taxon>
        <taxon>Mucoromycota</taxon>
        <taxon>Mucoromycotina</taxon>
        <taxon>Mucoromycetes</taxon>
        <taxon>Mucorales</taxon>
        <taxon>Mucorineae</taxon>
        <taxon>Mucoraceae</taxon>
        <taxon>Apophysomyces</taxon>
    </lineage>
</organism>
<feature type="compositionally biased region" description="Polar residues" evidence="1">
    <location>
        <begin position="219"/>
        <end position="231"/>
    </location>
</feature>
<feature type="compositionally biased region" description="Low complexity" evidence="1">
    <location>
        <begin position="153"/>
        <end position="163"/>
    </location>
</feature>
<feature type="chain" id="PRO_5034210215" evidence="2">
    <location>
        <begin position="20"/>
        <end position="252"/>
    </location>
</feature>
<dbReference type="Proteomes" id="UP000605846">
    <property type="component" value="Unassembled WGS sequence"/>
</dbReference>
<feature type="signal peptide" evidence="2">
    <location>
        <begin position="1"/>
        <end position="19"/>
    </location>
</feature>
<dbReference type="EMBL" id="JABAYA010000005">
    <property type="protein sequence ID" value="KAF7731976.1"/>
    <property type="molecule type" value="Genomic_DNA"/>
</dbReference>